<dbReference type="Gene3D" id="3.40.50.1000">
    <property type="entry name" value="HAD superfamily/HAD-like"/>
    <property type="match status" value="1"/>
</dbReference>
<dbReference type="SUPFAM" id="SSF56784">
    <property type="entry name" value="HAD-like"/>
    <property type="match status" value="1"/>
</dbReference>
<dbReference type="GO" id="GO:0016787">
    <property type="term" value="F:hydrolase activity"/>
    <property type="evidence" value="ECO:0007669"/>
    <property type="project" value="UniProtKB-KW"/>
</dbReference>
<dbReference type="EMBL" id="JAZAQF010000059">
    <property type="protein sequence ID" value="MFG3818111.1"/>
    <property type="molecule type" value="Genomic_DNA"/>
</dbReference>
<dbReference type="PANTHER" id="PTHR10000:SF8">
    <property type="entry name" value="HAD SUPERFAMILY HYDROLASE-LIKE, TYPE 3"/>
    <property type="match status" value="1"/>
</dbReference>
<feature type="domain" description="Sucrose phosphatase-like" evidence="1">
    <location>
        <begin position="9"/>
        <end position="243"/>
    </location>
</feature>
<comment type="caution">
    <text evidence="2">The sequence shown here is derived from an EMBL/GenBank/DDBJ whole genome shotgun (WGS) entry which is preliminary data.</text>
</comment>
<sequence>MVFATTAPRWVLATDLDGTFLHGSQADRTAFYQRIEQQRDRLILVFVTGRHWQLIEPLWSGDCPVPQPDFVIGDVGTTVYDGQGRPIETIQTDIANRWNCANDRVKRLLAGEPGLSLQRGEFAYRVSYDYDPQLLRQATLNLIQAAGFDVIMSADRYLDVMPKGVAKGFTLQRLAKLERWPGDRIITAGDSLNDLNLLAAGYRAIAVGNSEPKLLAALGDRPTLYHSPYPGLLGIMDGFRHWQVDLF</sequence>
<dbReference type="RefSeq" id="WP_393013067.1">
    <property type="nucleotide sequence ID" value="NZ_JAZAQF010000059.1"/>
</dbReference>
<reference evidence="3" key="1">
    <citation type="journal article" date="2024" name="Algal Res.">
        <title>Biochemical, toxicological and genomic investigation of a high-biomass producing Limnothrix strain isolated from Italian shallow drinking water reservoir.</title>
        <authorList>
            <person name="Simonazzi M."/>
            <person name="Shishido T.K."/>
            <person name="Delbaje E."/>
            <person name="Wahlsten M."/>
            <person name="Fewer D.P."/>
            <person name="Sivonen K."/>
            <person name="Pezzolesi L."/>
            <person name="Pistocchi R."/>
        </authorList>
    </citation>
    <scope>NUCLEOTIDE SEQUENCE [LARGE SCALE GENOMIC DNA]</scope>
    <source>
        <strain evidence="3">LRLZ20PSL1</strain>
    </source>
</reference>
<dbReference type="InterPro" id="IPR023214">
    <property type="entry name" value="HAD_sf"/>
</dbReference>
<evidence type="ECO:0000313" key="2">
    <source>
        <dbReference type="EMBL" id="MFG3818111.1"/>
    </source>
</evidence>
<dbReference type="SFLD" id="SFLDG01140">
    <property type="entry name" value="C2.B:_Phosphomannomutase_and_P"/>
    <property type="match status" value="1"/>
</dbReference>
<dbReference type="SFLD" id="SFLDG01141">
    <property type="entry name" value="C2.B.1:_Sucrose_Phosphatase_Li"/>
    <property type="match status" value="1"/>
</dbReference>
<evidence type="ECO:0000259" key="1">
    <source>
        <dbReference type="Pfam" id="PF05116"/>
    </source>
</evidence>
<dbReference type="PANTHER" id="PTHR10000">
    <property type="entry name" value="PHOSPHOSERINE PHOSPHATASE"/>
    <property type="match status" value="1"/>
</dbReference>
<dbReference type="Gene3D" id="3.90.1070.10">
    <property type="match status" value="1"/>
</dbReference>
<dbReference type="Proteomes" id="UP001604335">
    <property type="component" value="Unassembled WGS sequence"/>
</dbReference>
<protein>
    <submittedName>
        <fullName evidence="2">HAD-IIB family hydrolase</fullName>
    </submittedName>
</protein>
<keyword evidence="2" id="KW-0378">Hydrolase</keyword>
<dbReference type="NCBIfam" id="TIGR01484">
    <property type="entry name" value="HAD-SF-IIB"/>
    <property type="match status" value="1"/>
</dbReference>
<name>A0ABW7CAC1_9CYAN</name>
<keyword evidence="3" id="KW-1185">Reference proteome</keyword>
<organism evidence="2 3">
    <name type="scientific">Limnothrix redekei LRLZ20PSL1</name>
    <dbReference type="NCBI Taxonomy" id="3112953"/>
    <lineage>
        <taxon>Bacteria</taxon>
        <taxon>Bacillati</taxon>
        <taxon>Cyanobacteriota</taxon>
        <taxon>Cyanophyceae</taxon>
        <taxon>Pseudanabaenales</taxon>
        <taxon>Pseudanabaenaceae</taxon>
        <taxon>Limnothrix</taxon>
    </lineage>
</organism>
<proteinExistence type="predicted"/>
<dbReference type="InterPro" id="IPR006380">
    <property type="entry name" value="SPP-like_dom"/>
</dbReference>
<dbReference type="InterPro" id="IPR006379">
    <property type="entry name" value="HAD-SF_hydro_IIB"/>
</dbReference>
<gene>
    <name evidence="2" type="ORF">VPK24_10730</name>
</gene>
<dbReference type="InterPro" id="IPR036412">
    <property type="entry name" value="HAD-like_sf"/>
</dbReference>
<accession>A0ABW7CAC1</accession>
<dbReference type="Pfam" id="PF05116">
    <property type="entry name" value="S6PP"/>
    <property type="match status" value="1"/>
</dbReference>
<dbReference type="SFLD" id="SFLDS00003">
    <property type="entry name" value="Haloacid_Dehalogenase"/>
    <property type="match status" value="1"/>
</dbReference>
<evidence type="ECO:0000313" key="3">
    <source>
        <dbReference type="Proteomes" id="UP001604335"/>
    </source>
</evidence>